<sequence>MTPLLEVSGVSHSYHTMEGETNALSHITFSIYNGEFVAIVGPSGCGKTTLLTLLAGLAVPESGTILLNGRPAAESHERIGYMFQRDRLLEWRTILGNVSLGLEIQKRLTPQTREELLSMLDAYGLGEFAHSRPSELSGGMRQRAALIRTLALKPDLLLLDEPFSALDYQTRLTVCDDISSIIRKNRKTAVLVTHDLSEAISAADRILVLSPRPGTLKGEISLDFAGETSPIRRRNMPQFSTYFNSVWKELKTDETVSHEQIPEETAAAEPSAPE</sequence>
<gene>
    <name evidence="6" type="ORF">IAA17_06305</name>
</gene>
<reference evidence="6" key="1">
    <citation type="journal article" date="2021" name="PeerJ">
        <title>Extensive microbial diversity within the chicken gut microbiome revealed by metagenomics and culture.</title>
        <authorList>
            <person name="Gilroy R."/>
            <person name="Ravi A."/>
            <person name="Getino M."/>
            <person name="Pursley I."/>
            <person name="Horton D.L."/>
            <person name="Alikhan N.F."/>
            <person name="Baker D."/>
            <person name="Gharbi K."/>
            <person name="Hall N."/>
            <person name="Watson M."/>
            <person name="Adriaenssens E.M."/>
            <person name="Foster-Nyarko E."/>
            <person name="Jarju S."/>
            <person name="Secka A."/>
            <person name="Antonio M."/>
            <person name="Oren A."/>
            <person name="Chaudhuri R.R."/>
            <person name="La Ragione R."/>
            <person name="Hildebrand F."/>
            <person name="Pallen M.J."/>
        </authorList>
    </citation>
    <scope>NUCLEOTIDE SEQUENCE</scope>
    <source>
        <strain evidence="6">ChiBcec1-1093</strain>
    </source>
</reference>
<keyword evidence="2" id="KW-0547">Nucleotide-binding</keyword>
<dbReference type="PROSITE" id="PS00211">
    <property type="entry name" value="ABC_TRANSPORTER_1"/>
    <property type="match status" value="1"/>
</dbReference>
<feature type="compositionally biased region" description="Low complexity" evidence="4">
    <location>
        <begin position="263"/>
        <end position="274"/>
    </location>
</feature>
<organism evidence="6 7">
    <name type="scientific">Candidatus Lachnoclostridium stercorigallinarum</name>
    <dbReference type="NCBI Taxonomy" id="2838634"/>
    <lineage>
        <taxon>Bacteria</taxon>
        <taxon>Bacillati</taxon>
        <taxon>Bacillota</taxon>
        <taxon>Clostridia</taxon>
        <taxon>Lachnospirales</taxon>
        <taxon>Lachnospiraceae</taxon>
    </lineage>
</organism>
<dbReference type="Pfam" id="PF00005">
    <property type="entry name" value="ABC_tran"/>
    <property type="match status" value="1"/>
</dbReference>
<evidence type="ECO:0000313" key="6">
    <source>
        <dbReference type="EMBL" id="HIZ79384.1"/>
    </source>
</evidence>
<dbReference type="SMART" id="SM00382">
    <property type="entry name" value="AAA"/>
    <property type="match status" value="1"/>
</dbReference>
<evidence type="ECO:0000259" key="5">
    <source>
        <dbReference type="PROSITE" id="PS50893"/>
    </source>
</evidence>
<dbReference type="InterPro" id="IPR027417">
    <property type="entry name" value="P-loop_NTPase"/>
</dbReference>
<keyword evidence="1" id="KW-0813">Transport</keyword>
<dbReference type="InterPro" id="IPR050166">
    <property type="entry name" value="ABC_transporter_ATP-bind"/>
</dbReference>
<evidence type="ECO:0000256" key="4">
    <source>
        <dbReference type="SAM" id="MobiDB-lite"/>
    </source>
</evidence>
<proteinExistence type="predicted"/>
<dbReference type="CDD" id="cd03293">
    <property type="entry name" value="ABC_NrtD_SsuB_transporters"/>
    <property type="match status" value="1"/>
</dbReference>
<comment type="caution">
    <text evidence="6">The sequence shown here is derived from an EMBL/GenBank/DDBJ whole genome shotgun (WGS) entry which is preliminary data.</text>
</comment>
<dbReference type="SUPFAM" id="SSF52540">
    <property type="entry name" value="P-loop containing nucleoside triphosphate hydrolases"/>
    <property type="match status" value="1"/>
</dbReference>
<reference evidence="6" key="2">
    <citation type="submission" date="2021-04" db="EMBL/GenBank/DDBJ databases">
        <authorList>
            <person name="Gilroy R."/>
        </authorList>
    </citation>
    <scope>NUCLEOTIDE SEQUENCE</scope>
    <source>
        <strain evidence="6">ChiBcec1-1093</strain>
    </source>
</reference>
<feature type="region of interest" description="Disordered" evidence="4">
    <location>
        <begin position="254"/>
        <end position="274"/>
    </location>
</feature>
<feature type="domain" description="ABC transporter" evidence="5">
    <location>
        <begin position="5"/>
        <end position="236"/>
    </location>
</feature>
<evidence type="ECO:0000313" key="7">
    <source>
        <dbReference type="Proteomes" id="UP000824101"/>
    </source>
</evidence>
<name>A0A9D2GGQ0_9FIRM</name>
<accession>A0A9D2GGQ0</accession>
<dbReference type="InterPro" id="IPR017871">
    <property type="entry name" value="ABC_transporter-like_CS"/>
</dbReference>
<dbReference type="GO" id="GO:0005524">
    <property type="term" value="F:ATP binding"/>
    <property type="evidence" value="ECO:0007669"/>
    <property type="project" value="UniProtKB-KW"/>
</dbReference>
<keyword evidence="3 6" id="KW-0067">ATP-binding</keyword>
<dbReference type="InterPro" id="IPR003439">
    <property type="entry name" value="ABC_transporter-like_ATP-bd"/>
</dbReference>
<dbReference type="Proteomes" id="UP000824101">
    <property type="component" value="Unassembled WGS sequence"/>
</dbReference>
<dbReference type="GO" id="GO:0016887">
    <property type="term" value="F:ATP hydrolysis activity"/>
    <property type="evidence" value="ECO:0007669"/>
    <property type="project" value="InterPro"/>
</dbReference>
<dbReference type="PANTHER" id="PTHR42788:SF21">
    <property type="entry name" value="ABC TRANSPORTER ATP-BINDING PROTEIN"/>
    <property type="match status" value="1"/>
</dbReference>
<dbReference type="EMBL" id="DXBC01000098">
    <property type="protein sequence ID" value="HIZ79384.1"/>
    <property type="molecule type" value="Genomic_DNA"/>
</dbReference>
<evidence type="ECO:0000256" key="3">
    <source>
        <dbReference type="ARBA" id="ARBA00022840"/>
    </source>
</evidence>
<dbReference type="PANTHER" id="PTHR42788">
    <property type="entry name" value="TAURINE IMPORT ATP-BINDING PROTEIN-RELATED"/>
    <property type="match status" value="1"/>
</dbReference>
<evidence type="ECO:0000256" key="1">
    <source>
        <dbReference type="ARBA" id="ARBA00022448"/>
    </source>
</evidence>
<dbReference type="PROSITE" id="PS50893">
    <property type="entry name" value="ABC_TRANSPORTER_2"/>
    <property type="match status" value="1"/>
</dbReference>
<dbReference type="Gene3D" id="3.40.50.300">
    <property type="entry name" value="P-loop containing nucleotide triphosphate hydrolases"/>
    <property type="match status" value="1"/>
</dbReference>
<dbReference type="InterPro" id="IPR003593">
    <property type="entry name" value="AAA+_ATPase"/>
</dbReference>
<evidence type="ECO:0000256" key="2">
    <source>
        <dbReference type="ARBA" id="ARBA00022741"/>
    </source>
</evidence>
<protein>
    <submittedName>
        <fullName evidence="6">ABC transporter ATP-binding protein</fullName>
    </submittedName>
</protein>
<dbReference type="AlphaFoldDB" id="A0A9D2GGQ0"/>